<dbReference type="Pfam" id="PF00735">
    <property type="entry name" value="Septin"/>
    <property type="match status" value="1"/>
</dbReference>
<dbReference type="OrthoDB" id="416553at2759"/>
<reference evidence="2" key="1">
    <citation type="submission" date="2022-06" db="EMBL/GenBank/DDBJ databases">
        <title>Genome Sequence of Candolleomyces eurysporus.</title>
        <authorList>
            <person name="Buettner E."/>
        </authorList>
    </citation>
    <scope>NUCLEOTIDE SEQUENCE</scope>
    <source>
        <strain evidence="2">VTCC 930004</strain>
    </source>
</reference>
<dbReference type="PROSITE" id="PS51719">
    <property type="entry name" value="G_SEPTIN"/>
    <property type="match status" value="1"/>
</dbReference>
<feature type="domain" description="Septin-type G" evidence="1">
    <location>
        <begin position="1"/>
        <end position="152"/>
    </location>
</feature>
<dbReference type="AlphaFoldDB" id="A0A9W8JFI3"/>
<proteinExistence type="predicted"/>
<evidence type="ECO:0000259" key="1">
    <source>
        <dbReference type="PROSITE" id="PS51719"/>
    </source>
</evidence>
<dbReference type="PANTHER" id="PTHR18884">
    <property type="entry name" value="SEPTIN"/>
    <property type="match status" value="1"/>
</dbReference>
<dbReference type="InterPro" id="IPR030379">
    <property type="entry name" value="G_SEPTIN_dom"/>
</dbReference>
<dbReference type="EMBL" id="JANBPK010000750">
    <property type="protein sequence ID" value="KAJ2933124.1"/>
    <property type="molecule type" value="Genomic_DNA"/>
</dbReference>
<dbReference type="GO" id="GO:0005525">
    <property type="term" value="F:GTP binding"/>
    <property type="evidence" value="ECO:0007669"/>
    <property type="project" value="InterPro"/>
</dbReference>
<accession>A0A9W8JFI3</accession>
<gene>
    <name evidence="2" type="ORF">H1R20_g3956</name>
</gene>
<protein>
    <recommendedName>
        <fullName evidence="1">Septin-type G domain-containing protein</fullName>
    </recommendedName>
</protein>
<organism evidence="2 3">
    <name type="scientific">Candolleomyces eurysporus</name>
    <dbReference type="NCBI Taxonomy" id="2828524"/>
    <lineage>
        <taxon>Eukaryota</taxon>
        <taxon>Fungi</taxon>
        <taxon>Dikarya</taxon>
        <taxon>Basidiomycota</taxon>
        <taxon>Agaricomycotina</taxon>
        <taxon>Agaricomycetes</taxon>
        <taxon>Agaricomycetidae</taxon>
        <taxon>Agaricales</taxon>
        <taxon>Agaricineae</taxon>
        <taxon>Psathyrellaceae</taxon>
        <taxon>Candolleomyces</taxon>
    </lineage>
</organism>
<name>A0A9W8JFI3_9AGAR</name>
<evidence type="ECO:0000313" key="3">
    <source>
        <dbReference type="Proteomes" id="UP001140091"/>
    </source>
</evidence>
<dbReference type="Proteomes" id="UP001140091">
    <property type="component" value="Unassembled WGS sequence"/>
</dbReference>
<dbReference type="Gene3D" id="3.40.50.300">
    <property type="entry name" value="P-loop containing nucleotide triphosphate hydrolases"/>
    <property type="match status" value="1"/>
</dbReference>
<feature type="non-terminal residue" evidence="2">
    <location>
        <position position="152"/>
    </location>
</feature>
<sequence length="152" mass="17370">MVRFASFYVVVALVENGIKLRLNVDGTPGFADQVNSNWDPIIKCIKDQHSTCLRKELTAMRDWYIQDTRIHCCLYFISPTRNNLRPIDLIVTKLSKAMNIFPSIAKAGSSAFGDRESLRPKVTFFPKSAIRNRTPLVLYHERVNEKGVRAKV</sequence>
<keyword evidence="3" id="KW-1185">Reference proteome</keyword>
<evidence type="ECO:0000313" key="2">
    <source>
        <dbReference type="EMBL" id="KAJ2933124.1"/>
    </source>
</evidence>
<dbReference type="InterPro" id="IPR027417">
    <property type="entry name" value="P-loop_NTPase"/>
</dbReference>
<comment type="caution">
    <text evidence="2">The sequence shown here is derived from an EMBL/GenBank/DDBJ whole genome shotgun (WGS) entry which is preliminary data.</text>
</comment>